<evidence type="ECO:0000259" key="1">
    <source>
        <dbReference type="PROSITE" id="PS50006"/>
    </source>
</evidence>
<protein>
    <recommendedName>
        <fullName evidence="1">FHA domain-containing protein</fullName>
    </recommendedName>
</protein>
<organism evidence="2 3">
    <name type="scientific">Stenotrophobium rhamnosiphilum</name>
    <dbReference type="NCBI Taxonomy" id="2029166"/>
    <lineage>
        <taxon>Bacteria</taxon>
        <taxon>Pseudomonadati</taxon>
        <taxon>Pseudomonadota</taxon>
        <taxon>Gammaproteobacteria</taxon>
        <taxon>Nevskiales</taxon>
        <taxon>Nevskiaceae</taxon>
        <taxon>Stenotrophobium</taxon>
    </lineage>
</organism>
<dbReference type="PROSITE" id="PS50006">
    <property type="entry name" value="FHA_DOMAIN"/>
    <property type="match status" value="1"/>
</dbReference>
<dbReference type="OrthoDB" id="9806704at2"/>
<comment type="caution">
    <text evidence="2">The sequence shown here is derived from an EMBL/GenBank/DDBJ whole genome shotgun (WGS) entry which is preliminary data.</text>
</comment>
<dbReference type="SMART" id="SM00240">
    <property type="entry name" value="FHA"/>
    <property type="match status" value="1"/>
</dbReference>
<dbReference type="SUPFAM" id="SSF49879">
    <property type="entry name" value="SMAD/FHA domain"/>
    <property type="match status" value="1"/>
</dbReference>
<evidence type="ECO:0000313" key="3">
    <source>
        <dbReference type="Proteomes" id="UP000244248"/>
    </source>
</evidence>
<accession>A0A2T5MJ41</accession>
<gene>
    <name evidence="2" type="ORF">CJD38_00100</name>
</gene>
<dbReference type="Proteomes" id="UP000244248">
    <property type="component" value="Unassembled WGS sequence"/>
</dbReference>
<dbReference type="RefSeq" id="WP_107938278.1">
    <property type="nucleotide sequence ID" value="NZ_QANS01000001.1"/>
</dbReference>
<dbReference type="CDD" id="cd00060">
    <property type="entry name" value="FHA"/>
    <property type="match status" value="1"/>
</dbReference>
<dbReference type="InterPro" id="IPR008984">
    <property type="entry name" value="SMAD_FHA_dom_sf"/>
</dbReference>
<proteinExistence type="predicted"/>
<dbReference type="EMBL" id="QANS01000001">
    <property type="protein sequence ID" value="PTU32569.1"/>
    <property type="molecule type" value="Genomic_DNA"/>
</dbReference>
<sequence>MNQESPAALQDTLLYIEFGERRNSVIVEQPLSLLERQEFHNIATRHHGSVIESISRRMVISFRRADQTLACARDLRSNVQMIRTRSGERMGLYCRMLLLPAPPGVRDTSVWAEMALKLSLHLNNAPINGITAIEPFIKLLQYPPLPTPRVLPSINGSRISLFLLAYEDSGGGNHADTHEGMTRGASPLAGAGVGLFADLKLRIGDQMRVVHPPECPITVGRSKACGLVLQGDSVSRMHGRIEFDNEKFYYMDESRNGTYVLTHDGTEVKVTSERILLVGDGVISPGMPVMKQTGQVIRFNCNPIRLDFGGGSDITKPR</sequence>
<dbReference type="Gene3D" id="2.60.200.20">
    <property type="match status" value="1"/>
</dbReference>
<dbReference type="Pfam" id="PF00498">
    <property type="entry name" value="FHA"/>
    <property type="match status" value="1"/>
</dbReference>
<feature type="domain" description="FHA" evidence="1">
    <location>
        <begin position="217"/>
        <end position="260"/>
    </location>
</feature>
<name>A0A2T5MJ41_9GAMM</name>
<evidence type="ECO:0000313" key="2">
    <source>
        <dbReference type="EMBL" id="PTU32569.1"/>
    </source>
</evidence>
<keyword evidence="3" id="KW-1185">Reference proteome</keyword>
<dbReference type="AlphaFoldDB" id="A0A2T5MJ41"/>
<dbReference type="InterPro" id="IPR000253">
    <property type="entry name" value="FHA_dom"/>
</dbReference>
<reference evidence="2 3" key="1">
    <citation type="submission" date="2018-04" db="EMBL/GenBank/DDBJ databases">
        <title>Novel species isolated from glacier.</title>
        <authorList>
            <person name="Liu Q."/>
            <person name="Xin Y.-H."/>
        </authorList>
    </citation>
    <scope>NUCLEOTIDE SEQUENCE [LARGE SCALE GENOMIC DNA]</scope>
    <source>
        <strain evidence="2 3">GT1R17</strain>
    </source>
</reference>